<feature type="transmembrane region" description="Helical" evidence="1">
    <location>
        <begin position="328"/>
        <end position="349"/>
    </location>
</feature>
<keyword evidence="1" id="KW-1133">Transmembrane helix</keyword>
<feature type="domain" description="Acyltransferase 3" evidence="2">
    <location>
        <begin position="22"/>
        <end position="374"/>
    </location>
</feature>
<feature type="transmembrane region" description="Helical" evidence="1">
    <location>
        <begin position="161"/>
        <end position="180"/>
    </location>
</feature>
<dbReference type="AlphaFoldDB" id="A0A3S9HJD3"/>
<feature type="transmembrane region" description="Helical" evidence="1">
    <location>
        <begin position="298"/>
        <end position="316"/>
    </location>
</feature>
<dbReference type="PANTHER" id="PTHR36927">
    <property type="entry name" value="BLR4337 PROTEIN"/>
    <property type="match status" value="1"/>
</dbReference>
<keyword evidence="3" id="KW-0012">Acyltransferase</keyword>
<accession>A0A3S9HJD3</accession>
<evidence type="ECO:0000259" key="2">
    <source>
        <dbReference type="Pfam" id="PF01757"/>
    </source>
</evidence>
<name>A0A3S9HJD3_9BURK</name>
<feature type="transmembrane region" description="Helical" evidence="1">
    <location>
        <begin position="21"/>
        <end position="45"/>
    </location>
</feature>
<dbReference type="Pfam" id="PF01757">
    <property type="entry name" value="Acyl_transf_3"/>
    <property type="match status" value="1"/>
</dbReference>
<dbReference type="KEGG" id="upv:EJN92_09450"/>
<evidence type="ECO:0000313" key="3">
    <source>
        <dbReference type="EMBL" id="AZP12205.1"/>
    </source>
</evidence>
<dbReference type="OrthoDB" id="9809782at2"/>
<keyword evidence="1" id="KW-0472">Membrane</keyword>
<feature type="transmembrane region" description="Helical" evidence="1">
    <location>
        <begin position="259"/>
        <end position="278"/>
    </location>
</feature>
<sequence>MPQSSTTSTALPASASTSERLYFLDWVRIIAFFLLIFYHVGMYYVGEDWHVNSPHVIDTIKPLMLLSSPWRLSLLFLVSGVASAFMLQKHSAAKFARQRSGRLLPPLLFGMLIIVPPQTYFEVIEKLAYPGSYLDFMKLYLSGYSGFCKDGCLILPTWNHLWFVAYLWAYSLVLAVFIALRANWFSRLRAVLINQLRGWRIIVLPILYLALIRVVMLNHFPTTHALIDDWFNHANYLFFFLFGALIAPSDRFWQELVRLRWPSLLSALVAWIFLVSYYAYFNNVHPAPDWLRLMQRGIWVILEWTAILGACGFARLHLQKDHAARRYLTVAIFPVYIFHQTIIVMLAHALKPYQLAAPAEACLLIVATLILSFGGYEIVKRHALLRPLFGLGKLNSKTSL</sequence>
<keyword evidence="3" id="KW-0808">Transferase</keyword>
<organism evidence="3 4">
    <name type="scientific">Undibacterium parvum</name>
    <dbReference type="NCBI Taxonomy" id="401471"/>
    <lineage>
        <taxon>Bacteria</taxon>
        <taxon>Pseudomonadati</taxon>
        <taxon>Pseudomonadota</taxon>
        <taxon>Betaproteobacteria</taxon>
        <taxon>Burkholderiales</taxon>
        <taxon>Oxalobacteraceae</taxon>
        <taxon>Undibacterium</taxon>
    </lineage>
</organism>
<dbReference type="PANTHER" id="PTHR36927:SF3">
    <property type="entry name" value="GLUCANS BIOSYNTHESIS PROTEIN C"/>
    <property type="match status" value="1"/>
</dbReference>
<dbReference type="RefSeq" id="WP_126127587.1">
    <property type="nucleotide sequence ID" value="NZ_CP034464.1"/>
</dbReference>
<keyword evidence="4" id="KW-1185">Reference proteome</keyword>
<evidence type="ECO:0000256" key="1">
    <source>
        <dbReference type="SAM" id="Phobius"/>
    </source>
</evidence>
<protein>
    <submittedName>
        <fullName evidence="3">Acyltransferase</fullName>
    </submittedName>
</protein>
<feature type="transmembrane region" description="Helical" evidence="1">
    <location>
        <begin position="355"/>
        <end position="376"/>
    </location>
</feature>
<feature type="transmembrane region" description="Helical" evidence="1">
    <location>
        <begin position="70"/>
        <end position="87"/>
    </location>
</feature>
<dbReference type="InterPro" id="IPR002656">
    <property type="entry name" value="Acyl_transf_3_dom"/>
</dbReference>
<dbReference type="InterPro" id="IPR050623">
    <property type="entry name" value="Glucan_succinyl_AcylTrfase"/>
</dbReference>
<dbReference type="GO" id="GO:0016747">
    <property type="term" value="F:acyltransferase activity, transferring groups other than amino-acyl groups"/>
    <property type="evidence" value="ECO:0007669"/>
    <property type="project" value="InterPro"/>
</dbReference>
<evidence type="ECO:0000313" key="4">
    <source>
        <dbReference type="Proteomes" id="UP000275663"/>
    </source>
</evidence>
<proteinExistence type="predicted"/>
<gene>
    <name evidence="3" type="ORF">EJN92_09450</name>
</gene>
<feature type="transmembrane region" description="Helical" evidence="1">
    <location>
        <begin position="230"/>
        <end position="247"/>
    </location>
</feature>
<dbReference type="EMBL" id="CP034464">
    <property type="protein sequence ID" value="AZP12205.1"/>
    <property type="molecule type" value="Genomic_DNA"/>
</dbReference>
<reference evidence="3 4" key="1">
    <citation type="journal article" date="2011" name="Int. J. Syst. Evol. Microbiol.">
        <title>Description of Undibacterium oligocarboniphilum sp. nov., isolated from purified water, and Undibacterium pigrum strain CCUG 49012 as the type strain of Undibacterium parvum sp. nov., and emended descriptions of the genus Undibacterium and the species Undibacterium pigrum.</title>
        <authorList>
            <person name="Eder W."/>
            <person name="Wanner G."/>
            <person name="Ludwig W."/>
            <person name="Busse H.J."/>
            <person name="Ziemke-Kageler F."/>
            <person name="Lang E."/>
        </authorList>
    </citation>
    <scope>NUCLEOTIDE SEQUENCE [LARGE SCALE GENOMIC DNA]</scope>
    <source>
        <strain evidence="3 4">DSM 23061</strain>
    </source>
</reference>
<keyword evidence="1" id="KW-0812">Transmembrane</keyword>
<feature type="transmembrane region" description="Helical" evidence="1">
    <location>
        <begin position="201"/>
        <end position="218"/>
    </location>
</feature>
<feature type="transmembrane region" description="Helical" evidence="1">
    <location>
        <begin position="103"/>
        <end position="121"/>
    </location>
</feature>
<dbReference type="Proteomes" id="UP000275663">
    <property type="component" value="Chromosome"/>
</dbReference>